<comment type="caution">
    <text evidence="2">The sequence shown here is derived from an EMBL/GenBank/DDBJ whole genome shotgun (WGS) entry which is preliminary data.</text>
</comment>
<dbReference type="PANTHER" id="PTHR34193">
    <property type="entry name" value="OS11G0199801 PROTEIN"/>
    <property type="match status" value="1"/>
</dbReference>
<protein>
    <submittedName>
        <fullName evidence="2">Patatin-like phospholipase domain protein</fullName>
    </submittedName>
</protein>
<accession>A0AAD7LWK6</accession>
<sequence>MENIKEKTMLDPGREEPTNPLVFSDIIGYRNYNYNSWEAINTAQSYSNFGTESEEVHYSSLNSPPLWKTTPPRSSIHPQNHYQSQSQTARVQAIARGQKELMEMVTNMPESSYELSLKDLVDHSLVEVRQESREDERHLNSENVYRKVNSKKIIDHKAQIKRNESIQSGGFYLKMVFPTFLCFGSKKKKKKKNENKSAKVSPRPSVYIPYASSGESESGRSSINNGSMKSTGSSSSSSGNSSRHETSCGGCWLFMGKNRRKIQK</sequence>
<feature type="compositionally biased region" description="Low complexity" evidence="1">
    <location>
        <begin position="212"/>
        <end position="241"/>
    </location>
</feature>
<name>A0AAD7LWK6_QUISA</name>
<evidence type="ECO:0000313" key="2">
    <source>
        <dbReference type="EMBL" id="KAJ7965462.1"/>
    </source>
</evidence>
<organism evidence="2 3">
    <name type="scientific">Quillaja saponaria</name>
    <name type="common">Soap bark tree</name>
    <dbReference type="NCBI Taxonomy" id="32244"/>
    <lineage>
        <taxon>Eukaryota</taxon>
        <taxon>Viridiplantae</taxon>
        <taxon>Streptophyta</taxon>
        <taxon>Embryophyta</taxon>
        <taxon>Tracheophyta</taxon>
        <taxon>Spermatophyta</taxon>
        <taxon>Magnoliopsida</taxon>
        <taxon>eudicotyledons</taxon>
        <taxon>Gunneridae</taxon>
        <taxon>Pentapetalae</taxon>
        <taxon>rosids</taxon>
        <taxon>fabids</taxon>
        <taxon>Fabales</taxon>
        <taxon>Quillajaceae</taxon>
        <taxon>Quillaja</taxon>
    </lineage>
</organism>
<feature type="region of interest" description="Disordered" evidence="1">
    <location>
        <begin position="191"/>
        <end position="250"/>
    </location>
</feature>
<evidence type="ECO:0000256" key="1">
    <source>
        <dbReference type="SAM" id="MobiDB-lite"/>
    </source>
</evidence>
<gene>
    <name evidence="2" type="ORF">O6P43_015097</name>
</gene>
<dbReference type="Proteomes" id="UP001163823">
    <property type="component" value="Chromosome 6"/>
</dbReference>
<reference evidence="2" key="1">
    <citation type="journal article" date="2023" name="Science">
        <title>Elucidation of the pathway for biosynthesis of saponin adjuvants from the soapbark tree.</title>
        <authorList>
            <person name="Reed J."/>
            <person name="Orme A."/>
            <person name="El-Demerdash A."/>
            <person name="Owen C."/>
            <person name="Martin L.B.B."/>
            <person name="Misra R.C."/>
            <person name="Kikuchi S."/>
            <person name="Rejzek M."/>
            <person name="Martin A.C."/>
            <person name="Harkess A."/>
            <person name="Leebens-Mack J."/>
            <person name="Louveau T."/>
            <person name="Stephenson M.J."/>
            <person name="Osbourn A."/>
        </authorList>
    </citation>
    <scope>NUCLEOTIDE SEQUENCE</scope>
    <source>
        <strain evidence="2">S10</strain>
    </source>
</reference>
<dbReference type="PANTHER" id="PTHR34193:SF1">
    <property type="entry name" value="EXPRESSED PROTEIN"/>
    <property type="match status" value="1"/>
</dbReference>
<proteinExistence type="predicted"/>
<evidence type="ECO:0000313" key="3">
    <source>
        <dbReference type="Proteomes" id="UP001163823"/>
    </source>
</evidence>
<keyword evidence="3" id="KW-1185">Reference proteome</keyword>
<dbReference type="KEGG" id="qsa:O6P43_015097"/>
<dbReference type="AlphaFoldDB" id="A0AAD7LWK6"/>
<dbReference type="EMBL" id="JARAOO010000006">
    <property type="protein sequence ID" value="KAJ7965462.1"/>
    <property type="molecule type" value="Genomic_DNA"/>
</dbReference>